<dbReference type="Proteomes" id="UP000319848">
    <property type="component" value="Unassembled WGS sequence"/>
</dbReference>
<comment type="caution">
    <text evidence="1">The sequence shown here is derived from an EMBL/GenBank/DDBJ whole genome shotgun (WGS) entry which is preliminary data.</text>
</comment>
<dbReference type="RefSeq" id="WP_131473123.1">
    <property type="nucleotide sequence ID" value="NZ_AVBI01000001.1"/>
</dbReference>
<accession>A0A562M042</accession>
<name>A0A562M042_9FLAO</name>
<protein>
    <submittedName>
        <fullName evidence="1">Uncharacterized protein</fullName>
    </submittedName>
</protein>
<dbReference type="PROSITE" id="PS51257">
    <property type="entry name" value="PROKAR_LIPOPROTEIN"/>
    <property type="match status" value="1"/>
</dbReference>
<reference evidence="1 2" key="1">
    <citation type="journal article" date="2015" name="Stand. Genomic Sci.">
        <title>Genomic Encyclopedia of Bacterial and Archaeal Type Strains, Phase III: the genomes of soil and plant-associated and newly described type strains.</title>
        <authorList>
            <person name="Whitman W.B."/>
            <person name="Woyke T."/>
            <person name="Klenk H.P."/>
            <person name="Zhou Y."/>
            <person name="Lilburn T.G."/>
            <person name="Beck B.J."/>
            <person name="De Vos P."/>
            <person name="Vandamme P."/>
            <person name="Eisen J.A."/>
            <person name="Garrity G."/>
            <person name="Hugenholtz P."/>
            <person name="Kyrpides N.C."/>
        </authorList>
    </citation>
    <scope>NUCLEOTIDE SEQUENCE [LARGE SCALE GENOMIC DNA]</scope>
    <source>
        <strain evidence="1 2">CGMCC 1.7270</strain>
    </source>
</reference>
<evidence type="ECO:0000313" key="2">
    <source>
        <dbReference type="Proteomes" id="UP000319848"/>
    </source>
</evidence>
<keyword evidence="2" id="KW-1185">Reference proteome</keyword>
<organism evidence="1 2">
    <name type="scientific">Flavobacterium cauense R2A-7</name>
    <dbReference type="NCBI Taxonomy" id="1341154"/>
    <lineage>
        <taxon>Bacteria</taxon>
        <taxon>Pseudomonadati</taxon>
        <taxon>Bacteroidota</taxon>
        <taxon>Flavobacteriia</taxon>
        <taxon>Flavobacteriales</taxon>
        <taxon>Flavobacteriaceae</taxon>
        <taxon>Flavobacterium</taxon>
    </lineage>
</organism>
<sequence length="162" mass="17747">MKAITLLAAMTITLASCNCQKKATEQTNLTAVEPNNSQIAMNQESALPVLEYEANTRGFFRKITVDNKTIAVINVRDGKPTTTHISDADWNELVTLYKSVNKDGLATLKAPSEKRFYDGAPIANFRVVTKEKTFESAAFDGGNPPAEIEKIVNKLIAIADKQ</sequence>
<evidence type="ECO:0000313" key="1">
    <source>
        <dbReference type="EMBL" id="TWI13289.1"/>
    </source>
</evidence>
<dbReference type="EMBL" id="VLKQ01000004">
    <property type="protein sequence ID" value="TWI13289.1"/>
    <property type="molecule type" value="Genomic_DNA"/>
</dbReference>
<gene>
    <name evidence="1" type="ORF">IP98_01272</name>
</gene>
<dbReference type="AlphaFoldDB" id="A0A562M042"/>
<proteinExistence type="predicted"/>
<dbReference type="STRING" id="1341154.FCR2A7T_05420"/>
<dbReference type="OrthoDB" id="1446480at2"/>